<organism evidence="2 3">
    <name type="scientific">Ranatra chinensis</name>
    <dbReference type="NCBI Taxonomy" id="642074"/>
    <lineage>
        <taxon>Eukaryota</taxon>
        <taxon>Metazoa</taxon>
        <taxon>Ecdysozoa</taxon>
        <taxon>Arthropoda</taxon>
        <taxon>Hexapoda</taxon>
        <taxon>Insecta</taxon>
        <taxon>Pterygota</taxon>
        <taxon>Neoptera</taxon>
        <taxon>Paraneoptera</taxon>
        <taxon>Hemiptera</taxon>
        <taxon>Heteroptera</taxon>
        <taxon>Panheteroptera</taxon>
        <taxon>Nepomorpha</taxon>
        <taxon>Nepidae</taxon>
        <taxon>Ranatrinae</taxon>
        <taxon>Ranatra</taxon>
    </lineage>
</organism>
<evidence type="ECO:0000259" key="1">
    <source>
        <dbReference type="Pfam" id="PF21044"/>
    </source>
</evidence>
<protein>
    <recommendedName>
        <fullName evidence="1">CIP2A N-terminal domain-containing protein</fullName>
    </recommendedName>
</protein>
<dbReference type="AlphaFoldDB" id="A0ABD0YGY9"/>
<reference evidence="2 3" key="1">
    <citation type="submission" date="2024-07" db="EMBL/GenBank/DDBJ databases">
        <title>Chromosome-level genome assembly of the water stick insect Ranatra chinensis (Heteroptera: Nepidae).</title>
        <authorList>
            <person name="Liu X."/>
        </authorList>
    </citation>
    <scope>NUCLEOTIDE SEQUENCE [LARGE SCALE GENOMIC DNA]</scope>
    <source>
        <strain evidence="2">Cailab_2021Rc</strain>
        <tissue evidence="2">Muscle</tissue>
    </source>
</reference>
<proteinExistence type="predicted"/>
<dbReference type="Gene3D" id="1.25.10.10">
    <property type="entry name" value="Leucine-rich Repeat Variant"/>
    <property type="match status" value="1"/>
</dbReference>
<dbReference type="Proteomes" id="UP001558652">
    <property type="component" value="Unassembled WGS sequence"/>
</dbReference>
<name>A0ABD0YGY9_9HEMI</name>
<comment type="caution">
    <text evidence="2">The sequence shown here is derived from an EMBL/GenBank/DDBJ whole genome shotgun (WGS) entry which is preliminary data.</text>
</comment>
<dbReference type="EMBL" id="JBFDAA010000007">
    <property type="protein sequence ID" value="KAL1130561.1"/>
    <property type="molecule type" value="Genomic_DNA"/>
</dbReference>
<dbReference type="InterPro" id="IPR016024">
    <property type="entry name" value="ARM-type_fold"/>
</dbReference>
<gene>
    <name evidence="2" type="ORF">AAG570_011807</name>
</gene>
<dbReference type="InterPro" id="IPR042510">
    <property type="entry name" value="CIP2A"/>
</dbReference>
<feature type="domain" description="CIP2A N-terminal" evidence="1">
    <location>
        <begin position="7"/>
        <end position="246"/>
    </location>
</feature>
<evidence type="ECO:0000313" key="2">
    <source>
        <dbReference type="EMBL" id="KAL1130561.1"/>
    </source>
</evidence>
<evidence type="ECO:0000313" key="3">
    <source>
        <dbReference type="Proteomes" id="UP001558652"/>
    </source>
</evidence>
<keyword evidence="3" id="KW-1185">Reference proteome</keyword>
<dbReference type="InterPro" id="IPR011989">
    <property type="entry name" value="ARM-like"/>
</dbReference>
<dbReference type="PANTHER" id="PTHR23161">
    <property type="entry name" value="PROTEIN CIP2A"/>
    <property type="match status" value="1"/>
</dbReference>
<dbReference type="PANTHER" id="PTHR23161:SF2">
    <property type="entry name" value="PROTEIN CIP2A"/>
    <property type="match status" value="1"/>
</dbReference>
<dbReference type="InterPro" id="IPR048701">
    <property type="entry name" value="CIP2A_N"/>
</dbReference>
<dbReference type="SUPFAM" id="SSF48371">
    <property type="entry name" value="ARM repeat"/>
    <property type="match status" value="1"/>
</dbReference>
<sequence length="334" mass="37744">MVNVDAQSNLIWSALGVLQEACHNPEARNALIHTYKFGPVLTRLLSVQFTSEKRLRILNLLQDLTYGIRISWQEAHLPQLISMLTKWITGDDAELIPVSVGILVNLCYKNLPAVYTLMRAVDIKKFLKIILKLQKNNDHLRVQICKLLIILECVSGGVPDSEINTYVRTTCPTLIEGLRNRNASLMRHVVDFYKEILDNAKVSHILTSYPSYLTDLGGIIEILQSEESTMNTDCLVIIFDFFICVIGLAKTDLEPLFPQLLNFTLRWVRTDGVSTTALNLLTTIITQLSTLHLQTNSNNTADSVFEILDKQLDVSLQNSSQIFNNFIQLLLSLK</sequence>
<dbReference type="Pfam" id="PF21044">
    <property type="entry name" value="CIP2A_N"/>
    <property type="match status" value="1"/>
</dbReference>
<accession>A0ABD0YGY9</accession>